<accession>A0A5B9Q3X3</accession>
<keyword evidence="2 7" id="KW-0699">rRNA-binding</keyword>
<comment type="function">
    <text evidence="7">This is one of the proteins that bind and probably mediate the attachment of the 5S RNA into the large ribosomal subunit, where it forms part of the central protuberance.</text>
</comment>
<evidence type="ECO:0000256" key="1">
    <source>
        <dbReference type="ARBA" id="ARBA00007116"/>
    </source>
</evidence>
<dbReference type="Proteomes" id="UP000323917">
    <property type="component" value="Chromosome"/>
</dbReference>
<dbReference type="Pfam" id="PF00861">
    <property type="entry name" value="Ribosomal_L18p"/>
    <property type="match status" value="1"/>
</dbReference>
<evidence type="ECO:0000256" key="7">
    <source>
        <dbReference type="HAMAP-Rule" id="MF_01337"/>
    </source>
</evidence>
<dbReference type="GO" id="GO:0006412">
    <property type="term" value="P:translation"/>
    <property type="evidence" value="ECO:0007669"/>
    <property type="project" value="UniProtKB-UniRule"/>
</dbReference>
<dbReference type="KEGG" id="bgok:Pr1d_09790"/>
<organism evidence="8 9">
    <name type="scientific">Bythopirellula goksoeyrii</name>
    <dbReference type="NCBI Taxonomy" id="1400387"/>
    <lineage>
        <taxon>Bacteria</taxon>
        <taxon>Pseudomonadati</taxon>
        <taxon>Planctomycetota</taxon>
        <taxon>Planctomycetia</taxon>
        <taxon>Pirellulales</taxon>
        <taxon>Lacipirellulaceae</taxon>
        <taxon>Bythopirellula</taxon>
    </lineage>
</organism>
<evidence type="ECO:0000256" key="4">
    <source>
        <dbReference type="ARBA" id="ARBA00022980"/>
    </source>
</evidence>
<dbReference type="SUPFAM" id="SSF53137">
    <property type="entry name" value="Translational machinery components"/>
    <property type="match status" value="1"/>
</dbReference>
<evidence type="ECO:0000313" key="9">
    <source>
        <dbReference type="Proteomes" id="UP000323917"/>
    </source>
</evidence>
<dbReference type="Gene3D" id="3.30.420.100">
    <property type="match status" value="1"/>
</dbReference>
<dbReference type="FunFam" id="3.30.420.100:FF:000001">
    <property type="entry name" value="50S ribosomal protein L18"/>
    <property type="match status" value="1"/>
</dbReference>
<dbReference type="OrthoDB" id="9810939at2"/>
<comment type="similarity">
    <text evidence="1 7">Belongs to the universal ribosomal protein uL18 family.</text>
</comment>
<evidence type="ECO:0000256" key="2">
    <source>
        <dbReference type="ARBA" id="ARBA00022730"/>
    </source>
</evidence>
<keyword evidence="4 7" id="KW-0689">Ribosomal protein</keyword>
<reference evidence="8 9" key="1">
    <citation type="submission" date="2019-08" db="EMBL/GenBank/DDBJ databases">
        <title>Deep-cultivation of Planctomycetes and their phenomic and genomic characterization uncovers novel biology.</title>
        <authorList>
            <person name="Wiegand S."/>
            <person name="Jogler M."/>
            <person name="Boedeker C."/>
            <person name="Pinto D."/>
            <person name="Vollmers J."/>
            <person name="Rivas-Marin E."/>
            <person name="Kohn T."/>
            <person name="Peeters S.H."/>
            <person name="Heuer A."/>
            <person name="Rast P."/>
            <person name="Oberbeckmann S."/>
            <person name="Bunk B."/>
            <person name="Jeske O."/>
            <person name="Meyerdierks A."/>
            <person name="Storesund J.E."/>
            <person name="Kallscheuer N."/>
            <person name="Luecker S."/>
            <person name="Lage O.M."/>
            <person name="Pohl T."/>
            <person name="Merkel B.J."/>
            <person name="Hornburger P."/>
            <person name="Mueller R.-W."/>
            <person name="Bruemmer F."/>
            <person name="Labrenz M."/>
            <person name="Spormann A.M."/>
            <person name="Op den Camp H."/>
            <person name="Overmann J."/>
            <person name="Amann R."/>
            <person name="Jetten M.S.M."/>
            <person name="Mascher T."/>
            <person name="Medema M.H."/>
            <person name="Devos D.P."/>
            <person name="Kaster A.-K."/>
            <person name="Ovreas L."/>
            <person name="Rohde M."/>
            <person name="Galperin M.Y."/>
            <person name="Jogler C."/>
        </authorList>
    </citation>
    <scope>NUCLEOTIDE SEQUENCE [LARGE SCALE GENOMIC DNA]</scope>
    <source>
        <strain evidence="8 9">Pr1d</strain>
    </source>
</reference>
<dbReference type="GO" id="GO:0003735">
    <property type="term" value="F:structural constituent of ribosome"/>
    <property type="evidence" value="ECO:0007669"/>
    <property type="project" value="InterPro"/>
</dbReference>
<evidence type="ECO:0000256" key="5">
    <source>
        <dbReference type="ARBA" id="ARBA00023274"/>
    </source>
</evidence>
<proteinExistence type="inferred from homology"/>
<dbReference type="RefSeq" id="WP_148072444.1">
    <property type="nucleotide sequence ID" value="NZ_CP042913.1"/>
</dbReference>
<dbReference type="HAMAP" id="MF_01337_B">
    <property type="entry name" value="Ribosomal_uL18_B"/>
    <property type="match status" value="1"/>
</dbReference>
<gene>
    <name evidence="7 8" type="primary">rplR</name>
    <name evidence="8" type="ORF">Pr1d_09790</name>
</gene>
<dbReference type="InterPro" id="IPR057268">
    <property type="entry name" value="Ribosomal_L18"/>
</dbReference>
<dbReference type="InterPro" id="IPR004389">
    <property type="entry name" value="Ribosomal_uL18_bac-type"/>
</dbReference>
<evidence type="ECO:0000256" key="3">
    <source>
        <dbReference type="ARBA" id="ARBA00022884"/>
    </source>
</evidence>
<dbReference type="PANTHER" id="PTHR12899">
    <property type="entry name" value="39S RIBOSOMAL PROTEIN L18, MITOCHONDRIAL"/>
    <property type="match status" value="1"/>
</dbReference>
<dbReference type="GO" id="GO:0022625">
    <property type="term" value="C:cytosolic large ribosomal subunit"/>
    <property type="evidence" value="ECO:0007669"/>
    <property type="project" value="TreeGrafter"/>
</dbReference>
<dbReference type="InterPro" id="IPR005484">
    <property type="entry name" value="Ribosomal_uL18_bac/plant/anim"/>
</dbReference>
<dbReference type="EMBL" id="CP042913">
    <property type="protein sequence ID" value="QEG33714.1"/>
    <property type="molecule type" value="Genomic_DNA"/>
</dbReference>
<dbReference type="NCBIfam" id="TIGR00060">
    <property type="entry name" value="L18_bact"/>
    <property type="match status" value="1"/>
</dbReference>
<keyword evidence="9" id="KW-1185">Reference proteome</keyword>
<comment type="subunit">
    <text evidence="7">Part of the 50S ribosomal subunit; part of the 5S rRNA/L5/L18/L25 subcomplex. Contacts the 5S and 23S rRNAs.</text>
</comment>
<evidence type="ECO:0000313" key="8">
    <source>
        <dbReference type="EMBL" id="QEG33714.1"/>
    </source>
</evidence>
<protein>
    <recommendedName>
        <fullName evidence="6 7">Large ribosomal subunit protein uL18</fullName>
    </recommendedName>
</protein>
<sequence length="122" mass="13308">MDHNKALGKQRLRRTYRVRKRVRGTEDRPRLCVNRTLRHITVQVVDDVAGVTLASASTNDKSLAKSLKYGGNCAAAEAIGKLIAERATAKGVKEVSFDRGSCKYHGRVAALANAAREAGLQF</sequence>
<evidence type="ECO:0000256" key="6">
    <source>
        <dbReference type="ARBA" id="ARBA00035197"/>
    </source>
</evidence>
<name>A0A5B9Q3X3_9BACT</name>
<keyword evidence="3 7" id="KW-0694">RNA-binding</keyword>
<dbReference type="GO" id="GO:0008097">
    <property type="term" value="F:5S rRNA binding"/>
    <property type="evidence" value="ECO:0007669"/>
    <property type="project" value="TreeGrafter"/>
</dbReference>
<keyword evidence="5 7" id="KW-0687">Ribonucleoprotein</keyword>
<dbReference type="PANTHER" id="PTHR12899:SF3">
    <property type="entry name" value="LARGE RIBOSOMAL SUBUNIT PROTEIN UL18M"/>
    <property type="match status" value="1"/>
</dbReference>
<dbReference type="CDD" id="cd00432">
    <property type="entry name" value="Ribosomal_L18_L5e"/>
    <property type="match status" value="1"/>
</dbReference>
<dbReference type="AlphaFoldDB" id="A0A5B9Q3X3"/>